<protein>
    <submittedName>
        <fullName evidence="1">Phosphoprotein phosphatase</fullName>
    </submittedName>
</protein>
<dbReference type="Proteomes" id="UP000187203">
    <property type="component" value="Unassembled WGS sequence"/>
</dbReference>
<evidence type="ECO:0000313" key="2">
    <source>
        <dbReference type="Proteomes" id="UP000187203"/>
    </source>
</evidence>
<name>A0A1R3JVT0_9ROSI</name>
<keyword evidence="2" id="KW-1185">Reference proteome</keyword>
<evidence type="ECO:0000313" key="1">
    <source>
        <dbReference type="EMBL" id="OMO98934.1"/>
    </source>
</evidence>
<dbReference type="EMBL" id="AWUE01015209">
    <property type="protein sequence ID" value="OMO98934.1"/>
    <property type="molecule type" value="Genomic_DNA"/>
</dbReference>
<dbReference type="AlphaFoldDB" id="A0A1R3JVT0"/>
<gene>
    <name evidence="1" type="ORF">COLO4_13590</name>
</gene>
<reference evidence="2" key="1">
    <citation type="submission" date="2013-09" db="EMBL/GenBank/DDBJ databases">
        <title>Corchorus olitorius genome sequencing.</title>
        <authorList>
            <person name="Alam M."/>
            <person name="Haque M.S."/>
            <person name="Islam M.S."/>
            <person name="Emdad E.M."/>
            <person name="Islam M.M."/>
            <person name="Ahmed B."/>
            <person name="Halim A."/>
            <person name="Hossen Q.M.M."/>
            <person name="Hossain M.Z."/>
            <person name="Ahmed R."/>
            <person name="Khan M.M."/>
            <person name="Islam R."/>
            <person name="Rashid M.M."/>
            <person name="Khan S.A."/>
            <person name="Rahman M.S."/>
            <person name="Alam M."/>
            <person name="Yahiya A.S."/>
            <person name="Khan M.S."/>
            <person name="Azam M.S."/>
            <person name="Haque T."/>
            <person name="Lashkar M.Z.H."/>
            <person name="Akhand A.I."/>
            <person name="Morshed G."/>
            <person name="Roy S."/>
            <person name="Uddin K.S."/>
            <person name="Rabeya T."/>
            <person name="Hossain A.S."/>
            <person name="Chowdhury A."/>
            <person name="Snigdha A.R."/>
            <person name="Mortoza M.S."/>
            <person name="Matin S.A."/>
            <person name="Hoque S.M.E."/>
            <person name="Islam M.K."/>
            <person name="Roy D.K."/>
            <person name="Haider R."/>
            <person name="Moosa M.M."/>
            <person name="Elias S.M."/>
            <person name="Hasan A.M."/>
            <person name="Jahan S."/>
            <person name="Shafiuddin M."/>
            <person name="Mahmood N."/>
            <person name="Shommy N.S."/>
        </authorList>
    </citation>
    <scope>NUCLEOTIDE SEQUENCE [LARGE SCALE GENOMIC DNA]</scope>
    <source>
        <strain evidence="2">cv. O-4</strain>
    </source>
</reference>
<sequence length="86" mass="9924">MKLYHLPRLMRFFCFGDCIEFPMLSKFVVNSCLKLTTFVTNVIADQDDALCLFNDKDTFPCLIKELTAEDILEVNKHGGVYILNKN</sequence>
<organism evidence="1 2">
    <name type="scientific">Corchorus olitorius</name>
    <dbReference type="NCBI Taxonomy" id="93759"/>
    <lineage>
        <taxon>Eukaryota</taxon>
        <taxon>Viridiplantae</taxon>
        <taxon>Streptophyta</taxon>
        <taxon>Embryophyta</taxon>
        <taxon>Tracheophyta</taxon>
        <taxon>Spermatophyta</taxon>
        <taxon>Magnoliopsida</taxon>
        <taxon>eudicotyledons</taxon>
        <taxon>Gunneridae</taxon>
        <taxon>Pentapetalae</taxon>
        <taxon>rosids</taxon>
        <taxon>malvids</taxon>
        <taxon>Malvales</taxon>
        <taxon>Malvaceae</taxon>
        <taxon>Grewioideae</taxon>
        <taxon>Apeibeae</taxon>
        <taxon>Corchorus</taxon>
    </lineage>
</organism>
<comment type="caution">
    <text evidence="1">The sequence shown here is derived from an EMBL/GenBank/DDBJ whole genome shotgun (WGS) entry which is preliminary data.</text>
</comment>
<accession>A0A1R3JVT0</accession>
<proteinExistence type="predicted"/>